<protein>
    <recommendedName>
        <fullName evidence="3">Crp/Fnr family transcriptional regulator</fullName>
    </recommendedName>
</protein>
<sequence>MESLLQLMRSHVDFNDSIICDLAQKVVKRKLNRRKFILTPDSQQESLLFLTTGITRNFYRADTKEWTSRFSQPGDFILSVDSFIFDKPSKEYIETCTAIEFWEISKLDYLDLITRHHELHILTKKLSDHHLQLGINRMYNWRMLSPLQRYELFLSENPNLIMQVQGQHIASYLGVTSFDLSRIRRRFKELKASVTFFGIIDISEMYLVMSGLF</sequence>
<dbReference type="InterPro" id="IPR014710">
    <property type="entry name" value="RmlC-like_jellyroll"/>
</dbReference>
<dbReference type="Gene3D" id="2.60.120.10">
    <property type="entry name" value="Jelly Rolls"/>
    <property type="match status" value="1"/>
</dbReference>
<comment type="caution">
    <text evidence="1">The sequence shown here is derived from an EMBL/GenBank/DDBJ whole genome shotgun (WGS) entry which is preliminary data.</text>
</comment>
<dbReference type="InterPro" id="IPR018490">
    <property type="entry name" value="cNMP-bd_dom_sf"/>
</dbReference>
<keyword evidence="2" id="KW-1185">Reference proteome</keyword>
<gene>
    <name evidence="1" type="ORF">DSL64_15480</name>
</gene>
<evidence type="ECO:0000313" key="2">
    <source>
        <dbReference type="Proteomes" id="UP000256373"/>
    </source>
</evidence>
<evidence type="ECO:0000313" key="1">
    <source>
        <dbReference type="EMBL" id="REA60081.1"/>
    </source>
</evidence>
<proteinExistence type="predicted"/>
<accession>A0A3D8YCN6</accession>
<dbReference type="OrthoDB" id="1066708at2"/>
<evidence type="ECO:0008006" key="3">
    <source>
        <dbReference type="Google" id="ProtNLM"/>
    </source>
</evidence>
<organism evidence="1 2">
    <name type="scientific">Dyadobacter luteus</name>
    <dbReference type="NCBI Taxonomy" id="2259619"/>
    <lineage>
        <taxon>Bacteria</taxon>
        <taxon>Pseudomonadati</taxon>
        <taxon>Bacteroidota</taxon>
        <taxon>Cytophagia</taxon>
        <taxon>Cytophagales</taxon>
        <taxon>Spirosomataceae</taxon>
        <taxon>Dyadobacter</taxon>
    </lineage>
</organism>
<dbReference type="Proteomes" id="UP000256373">
    <property type="component" value="Unassembled WGS sequence"/>
</dbReference>
<dbReference type="RefSeq" id="WP_115831826.1">
    <property type="nucleotide sequence ID" value="NZ_QNUL01000012.1"/>
</dbReference>
<name>A0A3D8YCN6_9BACT</name>
<dbReference type="SUPFAM" id="SSF51206">
    <property type="entry name" value="cAMP-binding domain-like"/>
    <property type="match status" value="1"/>
</dbReference>
<reference evidence="1 2" key="1">
    <citation type="submission" date="2018-07" db="EMBL/GenBank/DDBJ databases">
        <title>Dyadobacter roseus sp. nov., isolated from rose rhizosphere soil.</title>
        <authorList>
            <person name="Chen L."/>
        </authorList>
    </citation>
    <scope>NUCLEOTIDE SEQUENCE [LARGE SCALE GENOMIC DNA]</scope>
    <source>
        <strain evidence="1 2">RS19</strain>
    </source>
</reference>
<dbReference type="AlphaFoldDB" id="A0A3D8YCN6"/>
<dbReference type="EMBL" id="QNUL01000012">
    <property type="protein sequence ID" value="REA60081.1"/>
    <property type="molecule type" value="Genomic_DNA"/>
</dbReference>